<dbReference type="AlphaFoldDB" id="A0A258FQD9"/>
<evidence type="ECO:0000313" key="4">
    <source>
        <dbReference type="Proteomes" id="UP000215595"/>
    </source>
</evidence>
<dbReference type="EMBL" id="NCEB01000008">
    <property type="protein sequence ID" value="OYX34556.1"/>
    <property type="molecule type" value="Genomic_DNA"/>
</dbReference>
<reference evidence="3 4" key="1">
    <citation type="submission" date="2017-03" db="EMBL/GenBank/DDBJ databases">
        <title>Lifting the veil on microbial sulfur biogeochemistry in mining wastewaters.</title>
        <authorList>
            <person name="Kantor R.S."/>
            <person name="Colenbrander Nelson T."/>
            <person name="Marshall S."/>
            <person name="Bennett D."/>
            <person name="Apte S."/>
            <person name="Camacho D."/>
            <person name="Thomas B.C."/>
            <person name="Warren L.A."/>
            <person name="Banfield J.F."/>
        </authorList>
    </citation>
    <scope>NUCLEOTIDE SEQUENCE [LARGE SCALE GENOMIC DNA]</scope>
    <source>
        <strain evidence="3">32-69-9</strain>
    </source>
</reference>
<dbReference type="GO" id="GO:0003677">
    <property type="term" value="F:DNA binding"/>
    <property type="evidence" value="ECO:0007669"/>
    <property type="project" value="InterPro"/>
</dbReference>
<proteinExistence type="predicted"/>
<dbReference type="SUPFAM" id="SSF47413">
    <property type="entry name" value="lambda repressor-like DNA-binding domains"/>
    <property type="match status" value="1"/>
</dbReference>
<organism evidence="3 4">
    <name type="scientific">Brevundimonas subvibrioides</name>
    <dbReference type="NCBI Taxonomy" id="74313"/>
    <lineage>
        <taxon>Bacteria</taxon>
        <taxon>Pseudomonadati</taxon>
        <taxon>Pseudomonadota</taxon>
        <taxon>Alphaproteobacteria</taxon>
        <taxon>Caulobacterales</taxon>
        <taxon>Caulobacteraceae</taxon>
        <taxon>Brevundimonas</taxon>
    </lineage>
</organism>
<feature type="region of interest" description="Disordered" evidence="1">
    <location>
        <begin position="1"/>
        <end position="42"/>
    </location>
</feature>
<dbReference type="PROSITE" id="PS50943">
    <property type="entry name" value="HTH_CROC1"/>
    <property type="match status" value="1"/>
</dbReference>
<evidence type="ECO:0000256" key="1">
    <source>
        <dbReference type="SAM" id="MobiDB-lite"/>
    </source>
</evidence>
<dbReference type="Proteomes" id="UP000215595">
    <property type="component" value="Unassembled WGS sequence"/>
</dbReference>
<protein>
    <recommendedName>
        <fullName evidence="2">HTH cro/C1-type domain-containing protein</fullName>
    </recommendedName>
</protein>
<dbReference type="InterPro" id="IPR001387">
    <property type="entry name" value="Cro/C1-type_HTH"/>
</dbReference>
<feature type="domain" description="HTH cro/C1-type" evidence="2">
    <location>
        <begin position="79"/>
        <end position="133"/>
    </location>
</feature>
<comment type="caution">
    <text evidence="3">The sequence shown here is derived from an EMBL/GenBank/DDBJ whole genome shotgun (WGS) entry which is preliminary data.</text>
</comment>
<dbReference type="InterPro" id="IPR010982">
    <property type="entry name" value="Lambda_DNA-bd_dom_sf"/>
</dbReference>
<dbReference type="CDD" id="cd00093">
    <property type="entry name" value="HTH_XRE"/>
    <property type="match status" value="1"/>
</dbReference>
<dbReference type="SMART" id="SM00530">
    <property type="entry name" value="HTH_XRE"/>
    <property type="match status" value="1"/>
</dbReference>
<dbReference type="Gene3D" id="1.10.260.40">
    <property type="entry name" value="lambda repressor-like DNA-binding domains"/>
    <property type="match status" value="1"/>
</dbReference>
<accession>A0A258FQD9</accession>
<name>A0A258FQD9_9CAUL</name>
<evidence type="ECO:0000259" key="2">
    <source>
        <dbReference type="PROSITE" id="PS50943"/>
    </source>
</evidence>
<sequence>MWGRAGCSASSVSTPCCSGRGNGGWPERPRAAGHVGRGHRGADKPAFMARLASMTPQNTSTGSPRRKAGVFDHGVGALLREARLRAGLTQSDLGRLLGVTFQQVQKYESGANRVPASAYPVLFSELGLSPQKLFGAAELSDDKEAAPPIRSRAAVDLMRAFESLSPERRVLLVNLAKELSRP</sequence>
<gene>
    <name evidence="3" type="ORF">B7Z01_05175</name>
</gene>
<dbReference type="Pfam" id="PF13560">
    <property type="entry name" value="HTH_31"/>
    <property type="match status" value="1"/>
</dbReference>
<evidence type="ECO:0000313" key="3">
    <source>
        <dbReference type="EMBL" id="OYX34556.1"/>
    </source>
</evidence>